<dbReference type="EMBL" id="JAVHJL010000006">
    <property type="protein sequence ID" value="KAK6501785.1"/>
    <property type="molecule type" value="Genomic_DNA"/>
</dbReference>
<sequence>MVCTNAFERQQRSVMFWQGLRPRRPMMSLADFTTFLNDQDRIWPLEINLPLDEEGFDIEFGMSIYERRRHEDERFDRFGFTLQRLAGWLLRAHAYPEKDESGSVTGVVEVWSMPKAEHIPKILLHSRIKYKILTKEAKVEAIMKETAKQDAEAAELEAANSKEKLEV</sequence>
<name>A0AAV9W626_9PEZI</name>
<accession>A0AAV9W626</accession>
<dbReference type="Proteomes" id="UP001370758">
    <property type="component" value="Unassembled WGS sequence"/>
</dbReference>
<protein>
    <submittedName>
        <fullName evidence="1">Uncharacterized protein</fullName>
    </submittedName>
</protein>
<evidence type="ECO:0000313" key="2">
    <source>
        <dbReference type="Proteomes" id="UP001370758"/>
    </source>
</evidence>
<comment type="caution">
    <text evidence="1">The sequence shown here is derived from an EMBL/GenBank/DDBJ whole genome shotgun (WGS) entry which is preliminary data.</text>
</comment>
<reference evidence="1 2" key="1">
    <citation type="submission" date="2023-08" db="EMBL/GenBank/DDBJ databases">
        <authorList>
            <person name="Palmer J.M."/>
        </authorList>
    </citation>
    <scope>NUCLEOTIDE SEQUENCE [LARGE SCALE GENOMIC DNA]</scope>
    <source>
        <strain evidence="1 2">TWF481</strain>
    </source>
</reference>
<evidence type="ECO:0000313" key="1">
    <source>
        <dbReference type="EMBL" id="KAK6501785.1"/>
    </source>
</evidence>
<dbReference type="AlphaFoldDB" id="A0AAV9W626"/>
<keyword evidence="2" id="KW-1185">Reference proteome</keyword>
<organism evidence="1 2">
    <name type="scientific">Arthrobotrys musiformis</name>
    <dbReference type="NCBI Taxonomy" id="47236"/>
    <lineage>
        <taxon>Eukaryota</taxon>
        <taxon>Fungi</taxon>
        <taxon>Dikarya</taxon>
        <taxon>Ascomycota</taxon>
        <taxon>Pezizomycotina</taxon>
        <taxon>Orbiliomycetes</taxon>
        <taxon>Orbiliales</taxon>
        <taxon>Orbiliaceae</taxon>
        <taxon>Arthrobotrys</taxon>
    </lineage>
</organism>
<proteinExistence type="predicted"/>
<gene>
    <name evidence="1" type="ORF">TWF481_009610</name>
</gene>